<organism evidence="7 10">
    <name type="scientific">Adineta ricciae</name>
    <name type="common">Rotifer</name>
    <dbReference type="NCBI Taxonomy" id="249248"/>
    <lineage>
        <taxon>Eukaryota</taxon>
        <taxon>Metazoa</taxon>
        <taxon>Spiralia</taxon>
        <taxon>Gnathifera</taxon>
        <taxon>Rotifera</taxon>
        <taxon>Eurotatoria</taxon>
        <taxon>Bdelloidea</taxon>
        <taxon>Adinetida</taxon>
        <taxon>Adinetidae</taxon>
        <taxon>Adineta</taxon>
    </lineage>
</organism>
<sequence length="434" mass="50576">MLQTIQDKLDEQARQFTGVPSNQPIRTLLLLGPSRAGKSTISQILRNSRYEPSEPKLYSATREPEHHSVGSLQIIDMPGFCDTQPQSSDFKLSNKKILSMLEPELDEADLVAFVFSLANGIDEAAVESMRLFQSKFPRFTKKVMLVITHAEEMGEDQKHQLVEDFFGHQKVIKYRLREFFQQGVHFLGSIRYESIQPTNSTAIFREHGNVLQMRQQFIDKCFQARIFNRRYPTRSTYSIKTLVFMFILFGIIAVISTIYLTKIWKGSISIKKTPACSSNTKSTETIPNEWFDEMQTKFQQTLEENLKIADERFKNAEDRLKNAEERFKTAEERFKNAEERFKDAEERFKSSEDRLQNAEERFKNSEERFNSTQQIINQWLSNNTCSRNIPKVTDKDEGKEENSIEEPSNTKQEDSVGNKSEEGWLDRIIKFLEY</sequence>
<feature type="transmembrane region" description="Helical" evidence="5">
    <location>
        <begin position="242"/>
        <end position="261"/>
    </location>
</feature>
<dbReference type="AlphaFoldDB" id="A0A815WHC0"/>
<dbReference type="CDD" id="cd00882">
    <property type="entry name" value="Ras_like_GTPase"/>
    <property type="match status" value="1"/>
</dbReference>
<dbReference type="OrthoDB" id="10060897at2759"/>
<dbReference type="GO" id="GO:0005525">
    <property type="term" value="F:GTP binding"/>
    <property type="evidence" value="ECO:0007669"/>
    <property type="project" value="InterPro"/>
</dbReference>
<evidence type="ECO:0000256" key="2">
    <source>
        <dbReference type="ARBA" id="ARBA00022741"/>
    </source>
</evidence>
<evidence type="ECO:0000313" key="9">
    <source>
        <dbReference type="Proteomes" id="UP000663828"/>
    </source>
</evidence>
<evidence type="ECO:0000313" key="8">
    <source>
        <dbReference type="EMBL" id="CAF1642782.1"/>
    </source>
</evidence>
<evidence type="ECO:0000256" key="5">
    <source>
        <dbReference type="SAM" id="Phobius"/>
    </source>
</evidence>
<feature type="domain" description="AIG1-type G" evidence="6">
    <location>
        <begin position="27"/>
        <end position="170"/>
    </location>
</feature>
<gene>
    <name evidence="7" type="ORF">EDS130_LOCUS45854</name>
    <name evidence="8" type="ORF">XAT740_LOCUS53611</name>
</gene>
<dbReference type="InterPro" id="IPR006703">
    <property type="entry name" value="G_AIG1"/>
</dbReference>
<dbReference type="SUPFAM" id="SSF57997">
    <property type="entry name" value="Tropomyosin"/>
    <property type="match status" value="1"/>
</dbReference>
<keyword evidence="3" id="KW-0175">Coiled coil</keyword>
<feature type="coiled-coil region" evidence="3">
    <location>
        <begin position="299"/>
        <end position="375"/>
    </location>
</feature>
<dbReference type="Proteomes" id="UP000663852">
    <property type="component" value="Unassembled WGS sequence"/>
</dbReference>
<feature type="region of interest" description="Disordered" evidence="4">
    <location>
        <begin position="386"/>
        <end position="420"/>
    </location>
</feature>
<evidence type="ECO:0000256" key="3">
    <source>
        <dbReference type="SAM" id="Coils"/>
    </source>
</evidence>
<evidence type="ECO:0000256" key="4">
    <source>
        <dbReference type="SAM" id="MobiDB-lite"/>
    </source>
</evidence>
<evidence type="ECO:0000256" key="1">
    <source>
        <dbReference type="ARBA" id="ARBA00008535"/>
    </source>
</evidence>
<dbReference type="EMBL" id="CAJNOR010009261">
    <property type="protein sequence ID" value="CAF1642782.1"/>
    <property type="molecule type" value="Genomic_DNA"/>
</dbReference>
<dbReference type="Pfam" id="PF04548">
    <property type="entry name" value="AIG1"/>
    <property type="match status" value="1"/>
</dbReference>
<dbReference type="SUPFAM" id="SSF52540">
    <property type="entry name" value="P-loop containing nucleoside triphosphate hydrolases"/>
    <property type="match status" value="1"/>
</dbReference>
<proteinExistence type="inferred from homology"/>
<keyword evidence="5" id="KW-1133">Transmembrane helix</keyword>
<dbReference type="Gene3D" id="3.40.50.300">
    <property type="entry name" value="P-loop containing nucleotide triphosphate hydrolases"/>
    <property type="match status" value="1"/>
</dbReference>
<accession>A0A815WHC0</accession>
<evidence type="ECO:0000313" key="7">
    <source>
        <dbReference type="EMBL" id="CAF1548855.1"/>
    </source>
</evidence>
<evidence type="ECO:0000313" key="10">
    <source>
        <dbReference type="Proteomes" id="UP000663852"/>
    </source>
</evidence>
<keyword evidence="5" id="KW-0472">Membrane</keyword>
<protein>
    <recommendedName>
        <fullName evidence="6">AIG1-type G domain-containing protein</fullName>
    </recommendedName>
</protein>
<comment type="caution">
    <text evidence="7">The sequence shown here is derived from an EMBL/GenBank/DDBJ whole genome shotgun (WGS) entry which is preliminary data.</text>
</comment>
<keyword evidence="2" id="KW-0547">Nucleotide-binding</keyword>
<evidence type="ECO:0000259" key="6">
    <source>
        <dbReference type="Pfam" id="PF04548"/>
    </source>
</evidence>
<reference evidence="7" key="1">
    <citation type="submission" date="2021-02" db="EMBL/GenBank/DDBJ databases">
        <authorList>
            <person name="Nowell W R."/>
        </authorList>
    </citation>
    <scope>NUCLEOTIDE SEQUENCE</scope>
</reference>
<name>A0A815WHC0_ADIRI</name>
<dbReference type="EMBL" id="CAJNOJ010001304">
    <property type="protein sequence ID" value="CAF1548855.1"/>
    <property type="molecule type" value="Genomic_DNA"/>
</dbReference>
<keyword evidence="5" id="KW-0812">Transmembrane</keyword>
<dbReference type="Proteomes" id="UP000663828">
    <property type="component" value="Unassembled WGS sequence"/>
</dbReference>
<dbReference type="InterPro" id="IPR027417">
    <property type="entry name" value="P-loop_NTPase"/>
</dbReference>
<keyword evidence="9" id="KW-1185">Reference proteome</keyword>
<comment type="similarity">
    <text evidence="1">Belongs to the TRAFAC class TrmE-Era-EngA-EngB-Septin-like GTPase superfamily. AIG1/Toc34/Toc159-like paraseptin GTPase family. IAN subfamily.</text>
</comment>
<feature type="compositionally biased region" description="Basic and acidic residues" evidence="4">
    <location>
        <begin position="411"/>
        <end position="420"/>
    </location>
</feature>
<dbReference type="Gene3D" id="1.20.5.340">
    <property type="match status" value="1"/>
</dbReference>
<feature type="compositionally biased region" description="Basic and acidic residues" evidence="4">
    <location>
        <begin position="392"/>
        <end position="402"/>
    </location>
</feature>